<gene>
    <name evidence="1" type="ORF">FEM21_21830</name>
</gene>
<sequence>MALFDPSIIDAVAVTVGFMTPLIIANTEGKIMIQNPITNGRNKG</sequence>
<protein>
    <submittedName>
        <fullName evidence="1">Uncharacterized protein</fullName>
    </submittedName>
</protein>
<evidence type="ECO:0000313" key="2">
    <source>
        <dbReference type="Proteomes" id="UP000027064"/>
    </source>
</evidence>
<dbReference type="EMBL" id="JNCA01000020">
    <property type="protein sequence ID" value="KDN54669.1"/>
    <property type="molecule type" value="Genomic_DNA"/>
</dbReference>
<dbReference type="PATRIC" id="fig|1492738.3.peg.2172"/>
<reference evidence="1 2" key="1">
    <citation type="submission" date="2014-05" db="EMBL/GenBank/DDBJ databases">
        <title>Genome Sequence of Flavobacterium sp. EM1321.</title>
        <authorList>
            <person name="Shin S.-K."/>
            <person name="Yi H."/>
        </authorList>
    </citation>
    <scope>NUCLEOTIDE SEQUENCE [LARGE SCALE GENOMIC DNA]</scope>
    <source>
        <strain evidence="1 2">EM1321</strain>
    </source>
</reference>
<proteinExistence type="predicted"/>
<evidence type="ECO:0000313" key="1">
    <source>
        <dbReference type="EMBL" id="KDN54669.1"/>
    </source>
</evidence>
<organism evidence="1 2">
    <name type="scientific">Flavobacterium seoulense</name>
    <dbReference type="NCBI Taxonomy" id="1492738"/>
    <lineage>
        <taxon>Bacteria</taxon>
        <taxon>Pseudomonadati</taxon>
        <taxon>Bacteroidota</taxon>
        <taxon>Flavobacteriia</taxon>
        <taxon>Flavobacteriales</taxon>
        <taxon>Flavobacteriaceae</taxon>
        <taxon>Flavobacterium</taxon>
    </lineage>
</organism>
<comment type="caution">
    <text evidence="1">The sequence shown here is derived from an EMBL/GenBank/DDBJ whole genome shotgun (WGS) entry which is preliminary data.</text>
</comment>
<keyword evidence="2" id="KW-1185">Reference proteome</keyword>
<dbReference type="Proteomes" id="UP000027064">
    <property type="component" value="Unassembled WGS sequence"/>
</dbReference>
<accession>A0A066WUM0</accession>
<name>A0A066WUM0_9FLAO</name>
<dbReference type="STRING" id="1492738.FEM21_21830"/>
<dbReference type="AlphaFoldDB" id="A0A066WUM0"/>